<gene>
    <name evidence="2" type="ORF">QRT03_31150</name>
</gene>
<sequence length="309" mass="32715">MRRVVAISNGKGGVGKTSLTAGLAGLVAASGYRVLTVDMDPQGNLRRDLGYPDADQGFNLTSAIRDGAPLVPLRGVREGLDCVPGGATLSDLPATFISRSARGDVMSGLSTVLGQVRPEGEPHADYDLVLIDTPPGEPILQDLVLTAADYLVIPTRSDDASIDGLVTVAQRFMRARESNPGLMLLGVLLFGVGARSTRLRTTVRAALDDILEGAAPVFESSIRYLESAAIDIRRHSLLPHELEASQLAEKSERLARLRNREGAGAERLLSRDASGLAGDYNALARELLEAIAEHENHRLLTNPAAAAGA</sequence>
<dbReference type="PANTHER" id="PTHR13696:SF52">
    <property type="entry name" value="PARA FAMILY PROTEIN CT_582"/>
    <property type="match status" value="1"/>
</dbReference>
<comment type="caution">
    <text evidence="2">The sequence shown here is derived from an EMBL/GenBank/DDBJ whole genome shotgun (WGS) entry which is preliminary data.</text>
</comment>
<dbReference type="InterPro" id="IPR025669">
    <property type="entry name" value="AAA_dom"/>
</dbReference>
<organism evidence="2 3">
    <name type="scientific">Actinomycetospora termitidis</name>
    <dbReference type="NCBI Taxonomy" id="3053470"/>
    <lineage>
        <taxon>Bacteria</taxon>
        <taxon>Bacillati</taxon>
        <taxon>Actinomycetota</taxon>
        <taxon>Actinomycetes</taxon>
        <taxon>Pseudonocardiales</taxon>
        <taxon>Pseudonocardiaceae</taxon>
        <taxon>Actinomycetospora</taxon>
    </lineage>
</organism>
<dbReference type="RefSeq" id="WP_286057063.1">
    <property type="nucleotide sequence ID" value="NZ_JASVWF010000011.1"/>
</dbReference>
<protein>
    <submittedName>
        <fullName evidence="2">ParA family protein</fullName>
    </submittedName>
</protein>
<dbReference type="Gene3D" id="3.40.50.300">
    <property type="entry name" value="P-loop containing nucleotide triphosphate hydrolases"/>
    <property type="match status" value="1"/>
</dbReference>
<proteinExistence type="predicted"/>
<evidence type="ECO:0000313" key="3">
    <source>
        <dbReference type="Proteomes" id="UP001231924"/>
    </source>
</evidence>
<dbReference type="SUPFAM" id="SSF52540">
    <property type="entry name" value="P-loop containing nucleoside triphosphate hydrolases"/>
    <property type="match status" value="1"/>
</dbReference>
<dbReference type="PANTHER" id="PTHR13696">
    <property type="entry name" value="P-LOOP CONTAINING NUCLEOSIDE TRIPHOSPHATE HYDROLASE"/>
    <property type="match status" value="1"/>
</dbReference>
<dbReference type="CDD" id="cd02042">
    <property type="entry name" value="ParAB_family"/>
    <property type="match status" value="1"/>
</dbReference>
<dbReference type="InterPro" id="IPR027417">
    <property type="entry name" value="P-loop_NTPase"/>
</dbReference>
<dbReference type="Proteomes" id="UP001231924">
    <property type="component" value="Unassembled WGS sequence"/>
</dbReference>
<accession>A0ABT7MIJ0</accession>
<name>A0ABT7MIJ0_9PSEU</name>
<keyword evidence="3" id="KW-1185">Reference proteome</keyword>
<feature type="domain" description="AAA" evidence="1">
    <location>
        <begin position="3"/>
        <end position="177"/>
    </location>
</feature>
<reference evidence="2 3" key="1">
    <citation type="submission" date="2023-06" db="EMBL/GenBank/DDBJ databases">
        <title>Actinomycetospora Odt1-22.</title>
        <authorList>
            <person name="Supong K."/>
        </authorList>
    </citation>
    <scope>NUCLEOTIDE SEQUENCE [LARGE SCALE GENOMIC DNA]</scope>
    <source>
        <strain evidence="2 3">Odt1-22</strain>
    </source>
</reference>
<dbReference type="Pfam" id="PF13614">
    <property type="entry name" value="AAA_31"/>
    <property type="match status" value="1"/>
</dbReference>
<dbReference type="InterPro" id="IPR050678">
    <property type="entry name" value="DNA_Partitioning_ATPase"/>
</dbReference>
<evidence type="ECO:0000313" key="2">
    <source>
        <dbReference type="EMBL" id="MDL5160460.1"/>
    </source>
</evidence>
<evidence type="ECO:0000259" key="1">
    <source>
        <dbReference type="Pfam" id="PF13614"/>
    </source>
</evidence>
<dbReference type="EMBL" id="JASVWF010000011">
    <property type="protein sequence ID" value="MDL5160460.1"/>
    <property type="molecule type" value="Genomic_DNA"/>
</dbReference>